<gene>
    <name evidence="3" type="ORF">DOK79_001805</name>
</gene>
<evidence type="ECO:0000256" key="2">
    <source>
        <dbReference type="SAM" id="SignalP"/>
    </source>
</evidence>
<keyword evidence="4" id="KW-1185">Reference proteome</keyword>
<keyword evidence="1" id="KW-0812">Transmembrane</keyword>
<accession>A0ABZ2SWY3</accession>
<feature type="chain" id="PRO_5045428130" evidence="2">
    <location>
        <begin position="24"/>
        <end position="121"/>
    </location>
</feature>
<organism evidence="3 4">
    <name type="scientific">Candidatus Enterococcus mangumiae</name>
    <dbReference type="NCBI Taxonomy" id="2230878"/>
    <lineage>
        <taxon>Bacteria</taxon>
        <taxon>Bacillati</taxon>
        <taxon>Bacillota</taxon>
        <taxon>Bacilli</taxon>
        <taxon>Lactobacillales</taxon>
        <taxon>Enterococcaceae</taxon>
        <taxon>Enterococcus</taxon>
    </lineage>
</organism>
<dbReference type="RefSeq" id="WP_206859454.1">
    <property type="nucleotide sequence ID" value="NZ_CP147250.1"/>
</dbReference>
<evidence type="ECO:0000313" key="3">
    <source>
        <dbReference type="EMBL" id="WYJ80248.1"/>
    </source>
</evidence>
<feature type="signal peptide" evidence="2">
    <location>
        <begin position="1"/>
        <end position="23"/>
    </location>
</feature>
<feature type="transmembrane region" description="Helical" evidence="1">
    <location>
        <begin position="88"/>
        <end position="105"/>
    </location>
</feature>
<proteinExistence type="predicted"/>
<reference evidence="3 4" key="1">
    <citation type="submission" date="2024-03" db="EMBL/GenBank/DDBJ databases">
        <title>The Genome Sequence of Enterococcus sp. DIV1094.</title>
        <authorList>
            <consortium name="The Broad Institute Genomics Platform"/>
            <consortium name="The Broad Institute Microbial Omics Core"/>
            <consortium name="The Broad Institute Genomic Center for Infectious Diseases"/>
            <person name="Earl A."/>
            <person name="Manson A."/>
            <person name="Gilmore M."/>
            <person name="Schwartman J."/>
            <person name="Shea T."/>
            <person name="Abouelleil A."/>
            <person name="Cao P."/>
            <person name="Chapman S."/>
            <person name="Cusick C."/>
            <person name="Young S."/>
            <person name="Neafsey D."/>
            <person name="Nusbaum C."/>
            <person name="Birren B."/>
        </authorList>
    </citation>
    <scope>NUCLEOTIDE SEQUENCE [LARGE SCALE GENOMIC DNA]</scope>
    <source>
        <strain evidence="3 4">DIV1094</strain>
    </source>
</reference>
<keyword evidence="1" id="KW-0472">Membrane</keyword>
<dbReference type="EMBL" id="CP147250">
    <property type="protein sequence ID" value="WYJ80248.1"/>
    <property type="molecule type" value="Genomic_DNA"/>
</dbReference>
<protein>
    <submittedName>
        <fullName evidence="3">Uncharacterized protein</fullName>
    </submittedName>
</protein>
<evidence type="ECO:0000256" key="1">
    <source>
        <dbReference type="SAM" id="Phobius"/>
    </source>
</evidence>
<keyword evidence="1" id="KW-1133">Transmembrane helix</keyword>
<sequence>MKKSMKLFYITSLFFIISNVLQTKVVIANSTTGQVTVTGRIGEDTSTEKGITINEAHGSESKKHTLVADISQLKQGNLPKTNGLSGRRFLWLGYLIVTAWLVISIRKNQYLGDKHPKKSTD</sequence>
<name>A0ABZ2SWY3_9ENTE</name>
<keyword evidence="2" id="KW-0732">Signal</keyword>
<evidence type="ECO:0000313" key="4">
    <source>
        <dbReference type="Proteomes" id="UP000664360"/>
    </source>
</evidence>
<dbReference type="Proteomes" id="UP000664360">
    <property type="component" value="Chromosome"/>
</dbReference>